<evidence type="ECO:0000256" key="1">
    <source>
        <dbReference type="ARBA" id="ARBA00093634"/>
    </source>
</evidence>
<protein>
    <recommendedName>
        <fullName evidence="1">Vacuolar ATPase assembly protein VMA22</fullName>
    </recommendedName>
</protein>
<proteinExistence type="predicted"/>
<dbReference type="GeneID" id="105270682"/>
<accession>A0A9R1TJK3</accession>
<organism evidence="2 3">
    <name type="scientific">Fopius arisanus</name>
    <dbReference type="NCBI Taxonomy" id="64838"/>
    <lineage>
        <taxon>Eukaryota</taxon>
        <taxon>Metazoa</taxon>
        <taxon>Ecdysozoa</taxon>
        <taxon>Arthropoda</taxon>
        <taxon>Hexapoda</taxon>
        <taxon>Insecta</taxon>
        <taxon>Pterygota</taxon>
        <taxon>Neoptera</taxon>
        <taxon>Endopterygota</taxon>
        <taxon>Hymenoptera</taxon>
        <taxon>Apocrita</taxon>
        <taxon>Ichneumonoidea</taxon>
        <taxon>Braconidae</taxon>
        <taxon>Opiinae</taxon>
        <taxon>Fopius</taxon>
    </lineage>
</organism>
<dbReference type="PANTHER" id="PTHR31996">
    <property type="entry name" value="COILED-COIL DOMAIN-CONTAINING PROTEIN 115"/>
    <property type="match status" value="1"/>
</dbReference>
<dbReference type="GO" id="GO:0051082">
    <property type="term" value="F:unfolded protein binding"/>
    <property type="evidence" value="ECO:0007669"/>
    <property type="project" value="TreeGrafter"/>
</dbReference>
<dbReference type="OrthoDB" id="408631at2759"/>
<evidence type="ECO:0000313" key="3">
    <source>
        <dbReference type="RefSeq" id="XP_011310083.1"/>
    </source>
</evidence>
<gene>
    <name evidence="3" type="primary">LOC105270682</name>
</gene>
<dbReference type="InterPro" id="IPR040357">
    <property type="entry name" value="Vma22/CCDC115"/>
</dbReference>
<dbReference type="PANTHER" id="PTHR31996:SF2">
    <property type="entry name" value="COILED-COIL DOMAIN-CONTAINING PROTEIN 115"/>
    <property type="match status" value="1"/>
</dbReference>
<dbReference type="GO" id="GO:0070072">
    <property type="term" value="P:vacuolar proton-transporting V-type ATPase complex assembly"/>
    <property type="evidence" value="ECO:0007669"/>
    <property type="project" value="InterPro"/>
</dbReference>
<name>A0A9R1TJK3_9HYME</name>
<evidence type="ECO:0000313" key="2">
    <source>
        <dbReference type="Proteomes" id="UP000694866"/>
    </source>
</evidence>
<sequence>MKNNIIDVCERLDNLLLQSLELMEEKVVTTIHLENHLRDGHLEMAKARYIQGKESVGMLQVPQDTTITSLFNLETSYLEENDEATPRFSINLKDKEAMREIQDPLKWFGVLVPQSLKTAQKRFQESVYLSAKISDIGSDLNVIAKNVETLKEVKNKLLTHPDNE</sequence>
<dbReference type="Pfam" id="PF21730">
    <property type="entry name" value="Vma22_CCDC115"/>
    <property type="match status" value="1"/>
</dbReference>
<keyword evidence="2" id="KW-1185">Reference proteome</keyword>
<dbReference type="KEGG" id="fas:105270682"/>
<dbReference type="AlphaFoldDB" id="A0A9R1TJK3"/>
<dbReference type="Proteomes" id="UP000694866">
    <property type="component" value="Unplaced"/>
</dbReference>
<dbReference type="RefSeq" id="XP_011310083.1">
    <property type="nucleotide sequence ID" value="XM_011311781.1"/>
</dbReference>
<reference evidence="3" key="1">
    <citation type="submission" date="2025-08" db="UniProtKB">
        <authorList>
            <consortium name="RefSeq"/>
        </authorList>
    </citation>
    <scope>IDENTIFICATION</scope>
    <source>
        <strain evidence="3">USDA-PBARC FA_bdor</strain>
        <tissue evidence="3">Whole organism</tissue>
    </source>
</reference>